<reference evidence="2 3" key="1">
    <citation type="submission" date="2016-10" db="EMBL/GenBank/DDBJ databases">
        <authorList>
            <person name="de Groot N.N."/>
        </authorList>
    </citation>
    <scope>NUCLEOTIDE SEQUENCE [LARGE SCALE GENOMIC DNA]</scope>
    <source>
        <strain evidence="2 3">B25</strain>
    </source>
</reference>
<dbReference type="Proteomes" id="UP000182360">
    <property type="component" value="Unassembled WGS sequence"/>
</dbReference>
<keyword evidence="1" id="KW-0732">Signal</keyword>
<dbReference type="RefSeq" id="WP_074641399.1">
    <property type="nucleotide sequence ID" value="NZ_FOFU01000002.1"/>
</dbReference>
<gene>
    <name evidence="2" type="ORF">SAMN04487977_102295</name>
</gene>
<accession>A0A1H9CSY8</accession>
<organism evidence="2 3">
    <name type="scientific">Treponema bryantii</name>
    <dbReference type="NCBI Taxonomy" id="163"/>
    <lineage>
        <taxon>Bacteria</taxon>
        <taxon>Pseudomonadati</taxon>
        <taxon>Spirochaetota</taxon>
        <taxon>Spirochaetia</taxon>
        <taxon>Spirochaetales</taxon>
        <taxon>Treponemataceae</taxon>
        <taxon>Treponema</taxon>
    </lineage>
</organism>
<dbReference type="PROSITE" id="PS51257">
    <property type="entry name" value="PROKAR_LIPOPROTEIN"/>
    <property type="match status" value="1"/>
</dbReference>
<dbReference type="InterPro" id="IPR013783">
    <property type="entry name" value="Ig-like_fold"/>
</dbReference>
<keyword evidence="3" id="KW-1185">Reference proteome</keyword>
<name>A0A1H9CSY8_9SPIR</name>
<dbReference type="Gene3D" id="2.60.40.10">
    <property type="entry name" value="Immunoglobulins"/>
    <property type="match status" value="3"/>
</dbReference>
<protein>
    <recommendedName>
        <fullName evidence="4">Ig-like domain (Group 3)</fullName>
    </recommendedName>
</protein>
<feature type="chain" id="PRO_5010216678" description="Ig-like domain (Group 3)" evidence="1">
    <location>
        <begin position="26"/>
        <end position="4100"/>
    </location>
</feature>
<evidence type="ECO:0000313" key="2">
    <source>
        <dbReference type="EMBL" id="SEQ04269.1"/>
    </source>
</evidence>
<feature type="signal peptide" evidence="1">
    <location>
        <begin position="1"/>
        <end position="25"/>
    </location>
</feature>
<proteinExistence type="predicted"/>
<sequence length="4100" mass="446450">MRKSISSILLKFGLVTLALSLNLFAACEIGLGASVDVDVPVISIDTPKTSAIIRDTFTISGTWTDDGTIEDIDVFLKNNETDQVFSFKGEMYDENNWKCLIDPSKPDPKKPNLKIVDGKYEVTIKISDTAGHKSETTRSYVIDNTAPVVVLSRPSSKKEETDTNKIESYGQYLTIEGQAADDNDIEKIVIKFYSKDDPATILYEKEITSIPPTISLDVAKFLDKDVYSAIYGDDKEAGEKAYYCEIVAYDGAKRYPVAGEEKEDDNDGNSEPSYILWADWEKFQTEYQKATASTSKIKIPDLYALKAGKNTTDTGRSAKTQSLISNLFSNAISAGSFKLNPLNNPTFSISGLELGIANDVENDRSLTIQLAKGLDGISLDTENMKVYLIPVSTDATGKEVLGSKIYPQQSEYQQKGDGQFLTTIQKENCKDKNGTVVPLEYGKTYIIGVEGADTEGNKIVPSFDDSVFYIRFKAKNVAPGLTLTSPSPTTSYLMKGKTLKIAGTTSVPDGYPTISIVCKKGEEITGQEIYSHKVTEADKEKIEGGLIIYNFEYEIPIDGDNFKFDQTQSNQYVFDITSDMDNMPTTRTKTVIYDIDGPTISIDSMLPTAKKYDLDLEDGSGEDGYLNGDVTMKVSILDDYDTVQTALEEGKDRRPYFIIVDENGNELPFMVGAETKATVKHYITTPAKQSFIIHTKDIADGSNKKEIKVKMFAEDRAGNKGVDIEDISKTLFERDFTIDQSTDAPVILPKTANTNTVKLSEEDIKKESNFKNMYSGNQTVSYRLIDDDGLSSVTYKLTGTNYNPEAVTIALNDVTEYPLDLIMPEDPGIYNVDISVTDNKNNPAVIRNFYVRVTAAAPVIKSIKFDKDPVGIGENIVAHVAIKSDQKPFTLIRTIKKSNDEILSETTLKENEIPELDSANPTITDSFSLTQAGITISGDYKVYYEVHDVNYKEQNPKYGTGDESITVDLNEPVISDVKLASEIHENSKWYNSKNLALSLTAEDKQAGDTGVSQVRYSLDDGQNWIPLAKSGSVYSGTIIFQNDSDNNTLRILAEDAAGNAAEKTATVKIDTITPIVSYTATNLKNAAGETVTSITSGDYYSGEAAVTITGIVSDTNFENSASYVTVEATNSATNITPVFVAGTYKFTITPTLQDGETKITIKVKDFAGNTKENIITIHRDTKGPGIEIKLPQADSANPLDDESYTFRINANDGNDGVGVAKIYYKFTNDNSTPTDWGTGETFSGGDFYISRDLIKGHVAADGKLTEGNWYLHVKAEDKSGNVTTTNKNATNTKLRPRYFVVDKEEPSIDYVKYEDSVLTEKQNFYYDATTFTLTGSVSDTNGIKQVKVGGDIVEVTNKTWSKAITITPNQRNEIIVEVEDVAGRKTPKTYYVYKDSVAPVINLNAPAESVETLTDAKYTFAGSVSDAGSGIQTAKYLFTQTPFANENAIKTSASTGTGWTSIDNGELSVEKNLGGTAAANLKEGRWYLYIYAKDNVSGSDANHVSVFSKPFWVDRALPTLTETTVNTTGAQVKAGGKLTLSGTASDNNGIENIVITDGTGENAKNWTIAGTAITNGNWSKEINPGTDTQTENKLTDGTHTLTITATDKAGRSSSVQRTVVVDTAAPTHGTLSVTSTGTTVGTGDAAKTWYKSSFINIKIVDVADPANGSGVSTVEYTIDNGAHWNPMSGSEGTYTATVNCTSQGSNTIKVQIKDVVGNVKDAGGKTVYVDTVLPTLTTSKVKYRTTNYESSSEILVNGDYGYDLQIEVADAETSGTDMNSGIAAVKYAYGNHTIAATQSGNYWIVNVPVTNGVDKYDPDKTNPIYALITDKAGNEAKERILTVTKDSDPPSVSFKSVTTPGSKTKVNGIDVEDVNGTITINGSASDKNKLSTVVLKYQKAGETAWNDLDQTSESTANNWIAECNTTTLINNTKYTIKAIATDAAGNTTEATKDIYVNQDTDRPVITLTNIDLAESIFGNNEIYGNVSDDDGVPSTISCYIGNEKPTTSTTWTTPAANSDFTYTNGSFKLKLSDGPQKIWFKLNDGTKDYISSDLTTYSTDAQKTEVLNSVKIVDSKNNKFGYLPETGTTIKASAVSTTIDTTAPFITSQGWTYATTTLNWQSISSKPTTGGTGNKKEIYIRVYAYDINGVDTIKLKVPKNSSDKSTVSGYSTAAEDMDNDYYIYNFKQAASTDTDATKEVDGHTYNKWTSAKIIATGMESGLRECKLEVFDGAKTTTETVSITIDNTPAEFEFTSHKDNQTVYGIKDIEVGGTVNAADMKHVYYSLTKDDVTTPVEAKNRIGTNWKEILFENNKLSAVIKFDGDTAATAITGVTHEKRLREWLKDLYEVSDIDNYNDTEVLKLWVYVVDEIENSSEPEALSLKVIPNGDKPVVKITYPDDNAKLGGTIRFSGETTIETNSVEKVYAQIIVPTSIDNSNDDWVTKLDKLIEDTKNKSTGSEPYYRVVNITSTLKGIEVSGTPTSWNFAINSHHELEKENATPDYTVNIIAKSASGKISDTVSRTVQIDKNAPSLSDMQLVKLKNETAANKFSESNIDKRITYKEDMWISGQWYLIGSVTDGNGVKQLLWHDGSASHTLVEGNNSTNTGTINNSESDKVVQSSEHTTHYTEPTEHTITAYDYDFRIPIGEDSGYGTITYKISAVDATAESNSVERTITVNYDCTSPDFKATVSADDNAVELSGTGNKVQNSSGMYSVYGTFDEEGKQSGFERIAMYFTRTIGNTTNVLDPLVTKDRSSGTNDKHNNYYLSTGFQYTSVASHGDGIYWKELTATKTESDTITVSVSDDWIRKGGICKVDGVIYKIKTVTTTTITVDGTLTTSNSSKKIYVTPALVIDNLSPESKKQGATYNGLYQKNVEDTTVISGGDGDWLIEGVTKQTNSYPWSASLNSQNMLDGPVTIHFVAFDKAGNATEKSYSGNVANNAPRLAGVTVWTDYNGNAKGWRNTGVHAADYEDETKSRYYSRVRPTIDGKATDRSNDVTSKLIVSGNADDVDGIAANSSIAFMKVTDTVKFIPEIVGGNGDLYYEYKIGKKAAFTVDSETKEITGFTASTTSGSKALKSAAKAAITNDDGTTAVSGTDNGQNLPTVTDANSVTYVTGNTESVITFDGATILGALDNSTSNAPTWFDIVISDSTEGDTKLSCEMQIALQNNYTDVKAPEVKIRPFYWNSKTENSVGWTKDSDNKLIAEGHIELEKELTDAIKNTEVGTGKTKLGDDPKVSGKIKIEGYAFDDIKLNQLYVQMDNHTKLDTEKLASTYTNGTWTSRAFADGWGFSVEDIYCNSDGHLAKWTLTVDTAERTNKTELDQKVIVWAVDARGSRESTHTVDTNTKQTALKEVDVWSNAKKQPNALTTYYTDFYCNTKVSSSTPGSTIVYKKSDCEDNMTYYYKMDIVPYITTVKTRLSKHKTTNPSVYNRTALGHYPVQSIVSNIDSSITLTTDTSEDVILYGFNINGSATIVSGSNTFTVGNATDSLKIDNSTNGQLGFNVARLSTGKLDLTVNGIPVMNNINENDAKGTASETGDAYANWYNRQGNGDTNNILTDDVEFDVWEFNDSAAVPINGLTTGINMKINQTTGMLNYAFANGGLYFSMGGNPKSFHYQAQRWRNNRYEDYSEIIDGYNDNYSSIYWAGDWDTFAGPCVGFHVDDLGYTYSVCSGGDTNSSGSVDKWDLYTSRWGGGLHSTAGTLNDAAGTVNDFHALRLEENALKTGDGTFAYSLMKYRYLSPEFASTVTGTNTNLYLVYYDALTNQIRFRAGTFSGATTGNTGGFNDTYQAGAPSYYATTNCQVIANGKSGASFISGYANNVYSRENVPGISGRGAGQYVDVAVVKSNGKDVVCVVWYDAEDNCCKFSSITDPITAWESLKGDATAKNWTEPQTIFAEGGEYCHIVADKDNHLHIAAYAGNGDVKYAYLESPSSTASTCTVDASGAVGEHLTLDVAVNSKGHAIPYIGYYTSAIKMPKYAYLVDPTVSDATATFNQAPAGADSNERFTGAWEVTVVPSPSRMTTNREDKVNVGVWKNNGVLKDSKINGQIKNSSISNTLNGYQSVNWSKTYGNGTSNGILGYQISTSTGSCLETAQLR</sequence>
<dbReference type="EMBL" id="FOFU01000002">
    <property type="protein sequence ID" value="SEQ04269.1"/>
    <property type="molecule type" value="Genomic_DNA"/>
</dbReference>
<evidence type="ECO:0008006" key="4">
    <source>
        <dbReference type="Google" id="ProtNLM"/>
    </source>
</evidence>
<evidence type="ECO:0000313" key="3">
    <source>
        <dbReference type="Proteomes" id="UP000182360"/>
    </source>
</evidence>
<dbReference type="OrthoDB" id="363270at2"/>
<evidence type="ECO:0000256" key="1">
    <source>
        <dbReference type="SAM" id="SignalP"/>
    </source>
</evidence>